<name>A0AAD5C4M3_AMBAR</name>
<protein>
    <submittedName>
        <fullName evidence="1">Uncharacterized protein</fullName>
    </submittedName>
</protein>
<keyword evidence="2" id="KW-1185">Reference proteome</keyword>
<comment type="caution">
    <text evidence="1">The sequence shown here is derived from an EMBL/GenBank/DDBJ whole genome shotgun (WGS) entry which is preliminary data.</text>
</comment>
<organism evidence="1 2">
    <name type="scientific">Ambrosia artemisiifolia</name>
    <name type="common">Common ragweed</name>
    <dbReference type="NCBI Taxonomy" id="4212"/>
    <lineage>
        <taxon>Eukaryota</taxon>
        <taxon>Viridiplantae</taxon>
        <taxon>Streptophyta</taxon>
        <taxon>Embryophyta</taxon>
        <taxon>Tracheophyta</taxon>
        <taxon>Spermatophyta</taxon>
        <taxon>Magnoliopsida</taxon>
        <taxon>eudicotyledons</taxon>
        <taxon>Gunneridae</taxon>
        <taxon>Pentapetalae</taxon>
        <taxon>asterids</taxon>
        <taxon>campanulids</taxon>
        <taxon>Asterales</taxon>
        <taxon>Asteraceae</taxon>
        <taxon>Asteroideae</taxon>
        <taxon>Heliantheae alliance</taxon>
        <taxon>Heliantheae</taxon>
        <taxon>Ambrosia</taxon>
    </lineage>
</organism>
<evidence type="ECO:0000313" key="2">
    <source>
        <dbReference type="Proteomes" id="UP001206925"/>
    </source>
</evidence>
<proteinExistence type="predicted"/>
<reference evidence="1" key="1">
    <citation type="submission" date="2022-06" db="EMBL/GenBank/DDBJ databases">
        <title>Uncovering the hologenomic basis of an extraordinary plant invasion.</title>
        <authorList>
            <person name="Bieker V.C."/>
            <person name="Martin M.D."/>
            <person name="Gilbert T."/>
            <person name="Hodgins K."/>
            <person name="Battlay P."/>
            <person name="Petersen B."/>
            <person name="Wilson J."/>
        </authorList>
    </citation>
    <scope>NUCLEOTIDE SEQUENCE</scope>
    <source>
        <strain evidence="1">AA19_3_7</strain>
        <tissue evidence="1">Leaf</tissue>
    </source>
</reference>
<dbReference type="EMBL" id="JAMZMK010009848">
    <property type="protein sequence ID" value="KAI7734044.1"/>
    <property type="molecule type" value="Genomic_DNA"/>
</dbReference>
<accession>A0AAD5C4M3</accession>
<dbReference type="AlphaFoldDB" id="A0AAD5C4M3"/>
<evidence type="ECO:0000313" key="1">
    <source>
        <dbReference type="EMBL" id="KAI7734044.1"/>
    </source>
</evidence>
<feature type="non-terminal residue" evidence="1">
    <location>
        <position position="1"/>
    </location>
</feature>
<sequence>SLRSNLRRFLFSRTAGMRRRMVLRPLSMEEVMAERTVTREHTGPTTGIDIRSGLKKKIRIFCNPRMMDSLNDKAARKTFCFIQVHINPYVPVYIDRIQLRFFAFLFKCVTSSNRS</sequence>
<gene>
    <name evidence="1" type="ORF">M8C21_026561</name>
</gene>
<dbReference type="Proteomes" id="UP001206925">
    <property type="component" value="Unassembled WGS sequence"/>
</dbReference>